<reference evidence="1" key="1">
    <citation type="journal article" date="2020" name="Stud. Mycol.">
        <title>101 Dothideomycetes genomes: a test case for predicting lifestyles and emergence of pathogens.</title>
        <authorList>
            <person name="Haridas S."/>
            <person name="Albert R."/>
            <person name="Binder M."/>
            <person name="Bloem J."/>
            <person name="Labutti K."/>
            <person name="Salamov A."/>
            <person name="Andreopoulos B."/>
            <person name="Baker S."/>
            <person name="Barry K."/>
            <person name="Bills G."/>
            <person name="Bluhm B."/>
            <person name="Cannon C."/>
            <person name="Castanera R."/>
            <person name="Culley D."/>
            <person name="Daum C."/>
            <person name="Ezra D."/>
            <person name="Gonzalez J."/>
            <person name="Henrissat B."/>
            <person name="Kuo A."/>
            <person name="Liang C."/>
            <person name="Lipzen A."/>
            <person name="Lutzoni F."/>
            <person name="Magnuson J."/>
            <person name="Mondo S."/>
            <person name="Nolan M."/>
            <person name="Ohm R."/>
            <person name="Pangilinan J."/>
            <person name="Park H.-J."/>
            <person name="Ramirez L."/>
            <person name="Alfaro M."/>
            <person name="Sun H."/>
            <person name="Tritt A."/>
            <person name="Yoshinaga Y."/>
            <person name="Zwiers L.-H."/>
            <person name="Turgeon B."/>
            <person name="Goodwin S."/>
            <person name="Spatafora J."/>
            <person name="Crous P."/>
            <person name="Grigoriev I."/>
        </authorList>
    </citation>
    <scope>NUCLEOTIDE SEQUENCE</scope>
    <source>
        <strain evidence="1">CBS 125425</strain>
    </source>
</reference>
<accession>A0A9P4QJ98</accession>
<name>A0A9P4QJ98_9PLEO</name>
<evidence type="ECO:0000313" key="2">
    <source>
        <dbReference type="Proteomes" id="UP000799444"/>
    </source>
</evidence>
<dbReference type="OrthoDB" id="4415650at2759"/>
<protein>
    <submittedName>
        <fullName evidence="1">Uncharacterized protein</fullName>
    </submittedName>
</protein>
<dbReference type="Proteomes" id="UP000799444">
    <property type="component" value="Unassembled WGS sequence"/>
</dbReference>
<organism evidence="1 2">
    <name type="scientific">Polyplosphaeria fusca</name>
    <dbReference type="NCBI Taxonomy" id="682080"/>
    <lineage>
        <taxon>Eukaryota</taxon>
        <taxon>Fungi</taxon>
        <taxon>Dikarya</taxon>
        <taxon>Ascomycota</taxon>
        <taxon>Pezizomycotina</taxon>
        <taxon>Dothideomycetes</taxon>
        <taxon>Pleosporomycetidae</taxon>
        <taxon>Pleosporales</taxon>
        <taxon>Tetraplosphaeriaceae</taxon>
        <taxon>Polyplosphaeria</taxon>
    </lineage>
</organism>
<evidence type="ECO:0000313" key="1">
    <source>
        <dbReference type="EMBL" id="KAF2728328.1"/>
    </source>
</evidence>
<proteinExistence type="predicted"/>
<gene>
    <name evidence="1" type="ORF">EJ04DRAFT_516696</name>
</gene>
<dbReference type="AlphaFoldDB" id="A0A9P4QJ98"/>
<dbReference type="EMBL" id="ML996285">
    <property type="protein sequence ID" value="KAF2728328.1"/>
    <property type="molecule type" value="Genomic_DNA"/>
</dbReference>
<comment type="caution">
    <text evidence="1">The sequence shown here is derived from an EMBL/GenBank/DDBJ whole genome shotgun (WGS) entry which is preliminary data.</text>
</comment>
<sequence>MSLPLLFTLPPSNRHELILLDTSTKTTLKSLNKQITSTISSSPNCAEFMSKYKSKDLTESITELRVHWSESGRDRKVWPEWTIVTDENLGAVIEVLRLGVGRDVLEVKVGKGE</sequence>
<keyword evidence="2" id="KW-1185">Reference proteome</keyword>